<dbReference type="InParanoid" id="A0A369JZZ3"/>
<organism evidence="1 2">
    <name type="scientific">Hypsizygus marmoreus</name>
    <name type="common">White beech mushroom</name>
    <name type="synonym">Agaricus marmoreus</name>
    <dbReference type="NCBI Taxonomy" id="39966"/>
    <lineage>
        <taxon>Eukaryota</taxon>
        <taxon>Fungi</taxon>
        <taxon>Dikarya</taxon>
        <taxon>Basidiomycota</taxon>
        <taxon>Agaricomycotina</taxon>
        <taxon>Agaricomycetes</taxon>
        <taxon>Agaricomycetidae</taxon>
        <taxon>Agaricales</taxon>
        <taxon>Tricholomatineae</taxon>
        <taxon>Lyophyllaceae</taxon>
        <taxon>Hypsizygus</taxon>
    </lineage>
</organism>
<proteinExistence type="predicted"/>
<protein>
    <submittedName>
        <fullName evidence="1">Uncharacterized protein</fullName>
    </submittedName>
</protein>
<accession>A0A369JZZ3</accession>
<gene>
    <name evidence="1" type="ORF">Hypma_004402</name>
</gene>
<comment type="caution">
    <text evidence="1">The sequence shown here is derived from an EMBL/GenBank/DDBJ whole genome shotgun (WGS) entry which is preliminary data.</text>
</comment>
<sequence>MSNTSAPTNHPPTLGDVIDNPFISLKHVNPIEWPLDIFQRVVPRDHQGFPVLPRDKNPPEGFIPDEPIEDSSYEENNIHRLIAEFDEDPTNTGFFRTKIPDLLHRVTIWLQSAKGISLQAGGINSAIALLIGRQQWELVTVSGRHILGKDIYRYTNAISRFTWREAHYLPPGVRQVERFDYPPQDDATLDPLDLAVLIAMAQWQKRLGVRANEFTAHLMYPNSTLKELFVLTATIPSQTLEAIEKEDAKMPPMRVQLGRVSLFVDVQKPLQYNPLAKVLAALIDHIVEIAGTVVREPESASATECG</sequence>
<evidence type="ECO:0000313" key="1">
    <source>
        <dbReference type="EMBL" id="RDB27318.1"/>
    </source>
</evidence>
<dbReference type="AlphaFoldDB" id="A0A369JZZ3"/>
<name>A0A369JZZ3_HYPMA</name>
<reference evidence="1" key="1">
    <citation type="submission" date="2018-04" db="EMBL/GenBank/DDBJ databases">
        <title>Whole genome sequencing of Hypsizygus marmoreus.</title>
        <authorList>
            <person name="Choi I.-G."/>
            <person name="Min B."/>
            <person name="Kim J.-G."/>
            <person name="Kim S."/>
            <person name="Oh Y.-L."/>
            <person name="Kong W.-S."/>
            <person name="Park H."/>
            <person name="Jeong J."/>
            <person name="Song E.-S."/>
        </authorList>
    </citation>
    <scope>NUCLEOTIDE SEQUENCE [LARGE SCALE GENOMIC DNA]</scope>
    <source>
        <strain evidence="1">51987-8</strain>
    </source>
</reference>
<dbReference type="Proteomes" id="UP000076154">
    <property type="component" value="Unassembled WGS sequence"/>
</dbReference>
<dbReference type="EMBL" id="LUEZ02000017">
    <property type="protein sequence ID" value="RDB27318.1"/>
    <property type="molecule type" value="Genomic_DNA"/>
</dbReference>
<keyword evidence="2" id="KW-1185">Reference proteome</keyword>
<dbReference type="OrthoDB" id="2976798at2759"/>
<evidence type="ECO:0000313" key="2">
    <source>
        <dbReference type="Proteomes" id="UP000076154"/>
    </source>
</evidence>